<dbReference type="InterPro" id="IPR032465">
    <property type="entry name" value="ACMSD"/>
</dbReference>
<evidence type="ECO:0000313" key="4">
    <source>
        <dbReference type="Proteomes" id="UP001524501"/>
    </source>
</evidence>
<feature type="domain" description="Amidohydrolase-related" evidence="2">
    <location>
        <begin position="67"/>
        <end position="330"/>
    </location>
</feature>
<organism evidence="3 4">
    <name type="scientific">Rhodococcus tibetensis</name>
    <dbReference type="NCBI Taxonomy" id="2965064"/>
    <lineage>
        <taxon>Bacteria</taxon>
        <taxon>Bacillati</taxon>
        <taxon>Actinomycetota</taxon>
        <taxon>Actinomycetes</taxon>
        <taxon>Mycobacteriales</taxon>
        <taxon>Nocardiaceae</taxon>
        <taxon>Rhodococcus</taxon>
    </lineage>
</organism>
<sequence length="334" mass="37149">MIDKIALEEHVSTPLNNSLWNSEGEAARNGRDYMAAVEADLLDVDNRIQRLEANGVGYSILSLTSPGIQGITNAAQATAVARETNDYVKTVYVDKYPKHLGFFAAVAMQDPERAADELERCVKSLGAHGALINGYTDVEGTEDGHYLDGEESVVFFAKAAELGVPIYLHPREPHPRDQKIYAEYTALVGSAWGFAHETATHAIRLILSGLFDKVPDTQIILGHQAEGLPLMLPRLTHRLWKQREGVGLGRNERPAEEVFRNNFYATTAGHFHTNALQNTIAELGVDRTLFSIDYPYEDIEQATEWFDQALIPEDSRVKIGRTNAERLFGLEITK</sequence>
<keyword evidence="1" id="KW-0456">Lyase</keyword>
<dbReference type="PANTHER" id="PTHR21240">
    <property type="entry name" value="2-AMINO-3-CARBOXYLMUCONATE-6-SEMIALDEHYDE DECARBOXYLASE"/>
    <property type="match status" value="1"/>
</dbReference>
<protein>
    <submittedName>
        <fullName evidence="3">Amidohydrolase family protein</fullName>
    </submittedName>
</protein>
<evidence type="ECO:0000259" key="2">
    <source>
        <dbReference type="Pfam" id="PF04909"/>
    </source>
</evidence>
<evidence type="ECO:0000256" key="1">
    <source>
        <dbReference type="ARBA" id="ARBA00023239"/>
    </source>
</evidence>
<keyword evidence="4" id="KW-1185">Reference proteome</keyword>
<dbReference type="SUPFAM" id="SSF51556">
    <property type="entry name" value="Metallo-dependent hydrolases"/>
    <property type="match status" value="1"/>
</dbReference>
<reference evidence="3 4" key="1">
    <citation type="submission" date="2022-07" db="EMBL/GenBank/DDBJ databases">
        <title>Degradation activity of malathion, p-nitrophenol and potential low-temperature adaptation strategy of Rhodococcus sp. FXJ9.536.</title>
        <authorList>
            <person name="Huang J."/>
            <person name="Huang Y."/>
        </authorList>
    </citation>
    <scope>NUCLEOTIDE SEQUENCE [LARGE SCALE GENOMIC DNA]</scope>
    <source>
        <strain evidence="3 4">FXJ9.536</strain>
    </source>
</reference>
<gene>
    <name evidence="3" type="ORF">NOF53_24750</name>
</gene>
<proteinExistence type="predicted"/>
<dbReference type="Pfam" id="PF04909">
    <property type="entry name" value="Amidohydro_2"/>
    <property type="match status" value="1"/>
</dbReference>
<dbReference type="RefSeq" id="WP_255973818.1">
    <property type="nucleotide sequence ID" value="NZ_JANFQF010000028.1"/>
</dbReference>
<dbReference type="Proteomes" id="UP001524501">
    <property type="component" value="Unassembled WGS sequence"/>
</dbReference>
<dbReference type="InterPro" id="IPR032466">
    <property type="entry name" value="Metal_Hydrolase"/>
</dbReference>
<name>A0ABT1QJ75_9NOCA</name>
<dbReference type="PANTHER" id="PTHR21240:SF31">
    <property type="entry name" value="AMIDOHYDROLASE FAMILY PROTEIN (AFU_ORTHOLOGUE AFUA_7G05840)"/>
    <property type="match status" value="1"/>
</dbReference>
<comment type="caution">
    <text evidence="3">The sequence shown here is derived from an EMBL/GenBank/DDBJ whole genome shotgun (WGS) entry which is preliminary data.</text>
</comment>
<dbReference type="InterPro" id="IPR006680">
    <property type="entry name" value="Amidohydro-rel"/>
</dbReference>
<dbReference type="EMBL" id="JANFQF010000028">
    <property type="protein sequence ID" value="MCQ4122326.1"/>
    <property type="molecule type" value="Genomic_DNA"/>
</dbReference>
<dbReference type="Gene3D" id="3.20.20.140">
    <property type="entry name" value="Metal-dependent hydrolases"/>
    <property type="match status" value="1"/>
</dbReference>
<accession>A0ABT1QJ75</accession>
<evidence type="ECO:0000313" key="3">
    <source>
        <dbReference type="EMBL" id="MCQ4122326.1"/>
    </source>
</evidence>